<evidence type="ECO:0000256" key="7">
    <source>
        <dbReference type="ARBA" id="ARBA00029447"/>
    </source>
</evidence>
<feature type="coiled-coil region" evidence="9">
    <location>
        <begin position="418"/>
        <end position="445"/>
    </location>
</feature>
<dbReference type="PROSITE" id="PS50885">
    <property type="entry name" value="HAMP"/>
    <property type="match status" value="2"/>
</dbReference>
<dbReference type="SMART" id="SM00304">
    <property type="entry name" value="HAMP"/>
    <property type="match status" value="2"/>
</dbReference>
<keyword evidence="6 10" id="KW-0472">Membrane</keyword>
<dbReference type="GO" id="GO:0004888">
    <property type="term" value="F:transmembrane signaling receptor activity"/>
    <property type="evidence" value="ECO:0007669"/>
    <property type="project" value="InterPro"/>
</dbReference>
<reference evidence="13" key="1">
    <citation type="journal article" date="2014" name="Int. J. Syst. Evol. Microbiol.">
        <title>Complete genome sequence of Corynebacterium casei LMG S-19264T (=DSM 44701T), isolated from a smear-ripened cheese.</title>
        <authorList>
            <consortium name="US DOE Joint Genome Institute (JGI-PGF)"/>
            <person name="Walter F."/>
            <person name="Albersmeier A."/>
            <person name="Kalinowski J."/>
            <person name="Ruckert C."/>
        </authorList>
    </citation>
    <scope>NUCLEOTIDE SEQUENCE</scope>
    <source>
        <strain evidence="13">CGMCC 1.6293</strain>
    </source>
</reference>
<dbReference type="CDD" id="cd11386">
    <property type="entry name" value="MCP_signal"/>
    <property type="match status" value="1"/>
</dbReference>
<keyword evidence="3" id="KW-0145">Chemotaxis</keyword>
<sequence length="800" mass="85141">MNAQAASVSRGSGGWSPLGRLRNLRLVVKLPLIILGLTIVVAVVLTGSAFVGGSNIVLDQINNQFRNVVESRAKALKEQLEDIENDLRTQSENPTVKSAMLSFSLSWTASGADPQAAVRNTYITGNPFPEDRRDEMMTPEKPSQYDIMHGKFHPYLRALRTARGYKDIMLIDPEGNIVYTTAKGADFGADLASGQWRGSTITRIWREAIESAPDGAVFSDFEIYEAQGSVPVSFFGSPITDRGGAVIGALLYEIDPGLIDDLVSSFSGLGDTGEVYFLGADGKMRSNSRHADGPKFLEPVRDMTLQNQLLAGGVPHFETVTGLRGSEVRAFSEVVRYGGLTWFVTAQQDEEEFLAPVHDLGLTLGLQAVGMTLIMALVGLFFARSVTRPFTVIGNSLNGMAAGDYATEIPYQDRRDDVGELASDLDGLRVQLHQAERARRDQDRRSAEQRVVVEKLSDGISKLAGGDLTAKIVQPFAAEYESLRNAFNGALDRLNETMTALIAATKQIDSNSRDVENASNELSQKAIEQAASLEQTAAAITELSASVKSTADAAGEADKIMGRAKADAEESGQEVNRAMTAMDQIATSSQKITQVTSVIEDLAFQTNLLALNAGVEAARAGEAGRGFAVVASEVRALAQRSSDAAKEINGLIQESADNVTNGVDLVEKAGKSFESLILDFEKVSASVSSIATAAREQSVGLSEINSAVDQLDGVTQKNAAVATEVHGTGKIMVTEAAKLNRIAGLFRIDPTTLPQASAAPAAQPASPAPSVRAPAALPAAVNAGPVMGAQDLSDDVWAEF</sequence>
<feature type="domain" description="HAMP" evidence="12">
    <location>
        <begin position="384"/>
        <end position="437"/>
    </location>
</feature>
<dbReference type="InterPro" id="IPR004089">
    <property type="entry name" value="MCPsignal_dom"/>
</dbReference>
<comment type="subcellular location">
    <subcellularLocation>
        <location evidence="1">Cell membrane</location>
        <topology evidence="1">Multi-pass membrane protein</topology>
    </subcellularLocation>
</comment>
<dbReference type="RefSeq" id="WP_028286850.1">
    <property type="nucleotide sequence ID" value="NZ_BMLF01000002.1"/>
</dbReference>
<dbReference type="Pfam" id="PF02743">
    <property type="entry name" value="dCache_1"/>
    <property type="match status" value="1"/>
</dbReference>
<dbReference type="AlphaFoldDB" id="A0A917T3M2"/>
<dbReference type="Pfam" id="PF00015">
    <property type="entry name" value="MCPsignal"/>
    <property type="match status" value="1"/>
</dbReference>
<dbReference type="Pfam" id="PF00672">
    <property type="entry name" value="HAMP"/>
    <property type="match status" value="1"/>
</dbReference>
<feature type="coiled-coil region" evidence="9">
    <location>
        <begin position="66"/>
        <end position="93"/>
    </location>
</feature>
<dbReference type="InterPro" id="IPR033479">
    <property type="entry name" value="dCache_1"/>
</dbReference>
<name>A0A917T3M2_9RHOB</name>
<dbReference type="GO" id="GO:0006935">
    <property type="term" value="P:chemotaxis"/>
    <property type="evidence" value="ECO:0007669"/>
    <property type="project" value="UniProtKB-KW"/>
</dbReference>
<dbReference type="InterPro" id="IPR004090">
    <property type="entry name" value="Chemotax_Me-accpt_rcpt"/>
</dbReference>
<dbReference type="PANTHER" id="PTHR43531:SF11">
    <property type="entry name" value="METHYL-ACCEPTING CHEMOTAXIS PROTEIN 3"/>
    <property type="match status" value="1"/>
</dbReference>
<dbReference type="PROSITE" id="PS50111">
    <property type="entry name" value="CHEMOTAXIS_TRANSDUC_2"/>
    <property type="match status" value="1"/>
</dbReference>
<dbReference type="CDD" id="cd18773">
    <property type="entry name" value="PDC1_HK_sensor"/>
    <property type="match status" value="1"/>
</dbReference>
<gene>
    <name evidence="13" type="ORF">GCM10011534_33840</name>
</gene>
<dbReference type="SMART" id="SM00283">
    <property type="entry name" value="MA"/>
    <property type="match status" value="1"/>
</dbReference>
<feature type="transmembrane region" description="Helical" evidence="10">
    <location>
        <begin position="30"/>
        <end position="51"/>
    </location>
</feature>
<protein>
    <submittedName>
        <fullName evidence="13">Methyl-accepting chemotaxis protein</fullName>
    </submittedName>
</protein>
<dbReference type="PRINTS" id="PR00260">
    <property type="entry name" value="CHEMTRNSDUCR"/>
</dbReference>
<dbReference type="SUPFAM" id="SSF158472">
    <property type="entry name" value="HAMP domain-like"/>
    <property type="match status" value="1"/>
</dbReference>
<keyword evidence="5 10" id="KW-1133">Transmembrane helix</keyword>
<dbReference type="GO" id="GO:0007165">
    <property type="term" value="P:signal transduction"/>
    <property type="evidence" value="ECO:0007669"/>
    <property type="project" value="UniProtKB-KW"/>
</dbReference>
<keyword evidence="14" id="KW-1185">Reference proteome</keyword>
<proteinExistence type="inferred from homology"/>
<keyword evidence="8" id="KW-0807">Transducer</keyword>
<evidence type="ECO:0000256" key="1">
    <source>
        <dbReference type="ARBA" id="ARBA00004651"/>
    </source>
</evidence>
<dbReference type="Gene3D" id="6.10.340.10">
    <property type="match status" value="1"/>
</dbReference>
<accession>A0A917T3M2</accession>
<organism evidence="13 14">
    <name type="scientific">Pseudooceanicola nanhaiensis</name>
    <dbReference type="NCBI Taxonomy" id="375761"/>
    <lineage>
        <taxon>Bacteria</taxon>
        <taxon>Pseudomonadati</taxon>
        <taxon>Pseudomonadota</taxon>
        <taxon>Alphaproteobacteria</taxon>
        <taxon>Rhodobacterales</taxon>
        <taxon>Paracoccaceae</taxon>
        <taxon>Pseudooceanicola</taxon>
    </lineage>
</organism>
<keyword evidence="2" id="KW-1003">Cell membrane</keyword>
<evidence type="ECO:0000256" key="6">
    <source>
        <dbReference type="ARBA" id="ARBA00023136"/>
    </source>
</evidence>
<reference evidence="13" key="2">
    <citation type="submission" date="2020-09" db="EMBL/GenBank/DDBJ databases">
        <authorList>
            <person name="Sun Q."/>
            <person name="Zhou Y."/>
        </authorList>
    </citation>
    <scope>NUCLEOTIDE SEQUENCE</scope>
    <source>
        <strain evidence="13">CGMCC 1.6293</strain>
    </source>
</reference>
<evidence type="ECO:0000259" key="11">
    <source>
        <dbReference type="PROSITE" id="PS50111"/>
    </source>
</evidence>
<feature type="domain" description="Methyl-accepting transducer" evidence="11">
    <location>
        <begin position="504"/>
        <end position="726"/>
    </location>
</feature>
<evidence type="ECO:0000256" key="4">
    <source>
        <dbReference type="ARBA" id="ARBA00022692"/>
    </source>
</evidence>
<evidence type="ECO:0000256" key="8">
    <source>
        <dbReference type="PROSITE-ProRule" id="PRU00284"/>
    </source>
</evidence>
<evidence type="ECO:0000259" key="12">
    <source>
        <dbReference type="PROSITE" id="PS50885"/>
    </source>
</evidence>
<evidence type="ECO:0000313" key="14">
    <source>
        <dbReference type="Proteomes" id="UP000649829"/>
    </source>
</evidence>
<keyword evidence="4 10" id="KW-0812">Transmembrane</keyword>
<comment type="similarity">
    <text evidence="7">Belongs to the methyl-accepting chemotaxis (MCP) protein family.</text>
</comment>
<evidence type="ECO:0000256" key="3">
    <source>
        <dbReference type="ARBA" id="ARBA00022500"/>
    </source>
</evidence>
<dbReference type="SUPFAM" id="SSF58104">
    <property type="entry name" value="Methyl-accepting chemotaxis protein (MCP) signaling domain"/>
    <property type="match status" value="1"/>
</dbReference>
<keyword evidence="9" id="KW-0175">Coiled coil</keyword>
<dbReference type="InterPro" id="IPR003660">
    <property type="entry name" value="HAMP_dom"/>
</dbReference>
<dbReference type="Gene3D" id="1.10.287.950">
    <property type="entry name" value="Methyl-accepting chemotaxis protein"/>
    <property type="match status" value="1"/>
</dbReference>
<evidence type="ECO:0000256" key="5">
    <source>
        <dbReference type="ARBA" id="ARBA00022989"/>
    </source>
</evidence>
<evidence type="ECO:0000313" key="13">
    <source>
        <dbReference type="EMBL" id="GGM09072.1"/>
    </source>
</evidence>
<evidence type="ECO:0000256" key="10">
    <source>
        <dbReference type="SAM" id="Phobius"/>
    </source>
</evidence>
<dbReference type="EMBL" id="BMLF01000002">
    <property type="protein sequence ID" value="GGM09072.1"/>
    <property type="molecule type" value="Genomic_DNA"/>
</dbReference>
<feature type="domain" description="HAMP" evidence="12">
    <location>
        <begin position="453"/>
        <end position="499"/>
    </location>
</feature>
<dbReference type="InterPro" id="IPR051310">
    <property type="entry name" value="MCP_chemotaxis"/>
</dbReference>
<evidence type="ECO:0000256" key="9">
    <source>
        <dbReference type="SAM" id="Coils"/>
    </source>
</evidence>
<evidence type="ECO:0000256" key="2">
    <source>
        <dbReference type="ARBA" id="ARBA00022475"/>
    </source>
</evidence>
<comment type="caution">
    <text evidence="13">The sequence shown here is derived from an EMBL/GenBank/DDBJ whole genome shotgun (WGS) entry which is preliminary data.</text>
</comment>
<dbReference type="FunFam" id="1.10.287.950:FF:000001">
    <property type="entry name" value="Methyl-accepting chemotaxis sensory transducer"/>
    <property type="match status" value="1"/>
</dbReference>
<dbReference type="GO" id="GO:0005886">
    <property type="term" value="C:plasma membrane"/>
    <property type="evidence" value="ECO:0007669"/>
    <property type="project" value="UniProtKB-SubCell"/>
</dbReference>
<dbReference type="PANTHER" id="PTHR43531">
    <property type="entry name" value="PROTEIN ICFG"/>
    <property type="match status" value="1"/>
</dbReference>
<dbReference type="Proteomes" id="UP000649829">
    <property type="component" value="Unassembled WGS sequence"/>
</dbReference>